<dbReference type="RefSeq" id="WP_141786164.1">
    <property type="nucleotide sequence ID" value="NZ_BAAAIK010000001.1"/>
</dbReference>
<dbReference type="AlphaFoldDB" id="A0A542YVZ6"/>
<sequence length="304" mass="34539">MSTSAERPSAPGTGLLLRTLLAEYEPYRRQWRRHVLRGGNEAVHRGAVAMVIAEYLWDNGEADEADERLPRRLKDPVGRALTGRVISRRTLEWFIQAFGFTESHQTQLWEQMRADREEPSPLHTKAYRPLPASHYITRALNEHHVIGRDGLPLRHTTIQVIEAIESISYYTYQFDTSAASIEVARGGRAGRVHPLGDGLFAVDIHFARELTPGESTTLEYHTVFRYDEPPPTVFRRGVSRRVGSVALEVQFHPDRPPAEVGYARWEGLEDDPVSVEPVVLRPDHSVHKALTDVEATVVGFTWHW</sequence>
<dbReference type="EMBL" id="VFOP01000001">
    <property type="protein sequence ID" value="TQL52269.1"/>
    <property type="molecule type" value="Genomic_DNA"/>
</dbReference>
<name>A0A542YVZ6_9MICO</name>
<protein>
    <submittedName>
        <fullName evidence="1">Uncharacterized protein</fullName>
    </submittedName>
</protein>
<organism evidence="1 2">
    <name type="scientific">Ornithinicoccus hortensis</name>
    <dbReference type="NCBI Taxonomy" id="82346"/>
    <lineage>
        <taxon>Bacteria</taxon>
        <taxon>Bacillati</taxon>
        <taxon>Actinomycetota</taxon>
        <taxon>Actinomycetes</taxon>
        <taxon>Micrococcales</taxon>
        <taxon>Intrasporangiaceae</taxon>
        <taxon>Ornithinicoccus</taxon>
    </lineage>
</organism>
<comment type="caution">
    <text evidence="1">The sequence shown here is derived from an EMBL/GenBank/DDBJ whole genome shotgun (WGS) entry which is preliminary data.</text>
</comment>
<dbReference type="Proteomes" id="UP000319516">
    <property type="component" value="Unassembled WGS sequence"/>
</dbReference>
<dbReference type="OrthoDB" id="3205593at2"/>
<keyword evidence="2" id="KW-1185">Reference proteome</keyword>
<gene>
    <name evidence="1" type="ORF">FB467_3449</name>
</gene>
<evidence type="ECO:0000313" key="1">
    <source>
        <dbReference type="EMBL" id="TQL52269.1"/>
    </source>
</evidence>
<evidence type="ECO:0000313" key="2">
    <source>
        <dbReference type="Proteomes" id="UP000319516"/>
    </source>
</evidence>
<accession>A0A542YVZ6</accession>
<reference evidence="1 2" key="1">
    <citation type="submission" date="2019-06" db="EMBL/GenBank/DDBJ databases">
        <title>Sequencing the genomes of 1000 actinobacteria strains.</title>
        <authorList>
            <person name="Klenk H.-P."/>
        </authorList>
    </citation>
    <scope>NUCLEOTIDE SEQUENCE [LARGE SCALE GENOMIC DNA]</scope>
    <source>
        <strain evidence="1 2">DSM 12335</strain>
    </source>
</reference>
<proteinExistence type="predicted"/>